<evidence type="ECO:0000313" key="1">
    <source>
        <dbReference type="EMBL" id="MBB4038356.1"/>
    </source>
</evidence>
<dbReference type="PANTHER" id="PTHR32305">
    <property type="match status" value="1"/>
</dbReference>
<dbReference type="AlphaFoldDB" id="A0A840CSF7"/>
<dbReference type="Proteomes" id="UP000555103">
    <property type="component" value="Unassembled WGS sequence"/>
</dbReference>
<dbReference type="InterPro" id="IPR022385">
    <property type="entry name" value="Rhs_assc_core"/>
</dbReference>
<keyword evidence="2" id="KW-1185">Reference proteome</keyword>
<reference evidence="1 2" key="1">
    <citation type="submission" date="2020-08" db="EMBL/GenBank/DDBJ databases">
        <title>Genomic Encyclopedia of Type Strains, Phase IV (KMG-IV): sequencing the most valuable type-strain genomes for metagenomic binning, comparative biology and taxonomic classification.</title>
        <authorList>
            <person name="Goeker M."/>
        </authorList>
    </citation>
    <scope>NUCLEOTIDE SEQUENCE [LARGE SCALE GENOMIC DNA]</scope>
    <source>
        <strain evidence="1 2">DSM 104969</strain>
    </source>
</reference>
<dbReference type="PANTHER" id="PTHR32305:SF15">
    <property type="entry name" value="PROTEIN RHSA-RELATED"/>
    <property type="match status" value="1"/>
</dbReference>
<dbReference type="NCBIfam" id="TIGR03696">
    <property type="entry name" value="Rhs_assc_core"/>
    <property type="match status" value="1"/>
</dbReference>
<feature type="non-terminal residue" evidence="1">
    <location>
        <position position="1"/>
    </location>
</feature>
<organism evidence="1 2">
    <name type="scientific">Dysgonomonas hofstadii</name>
    <dbReference type="NCBI Taxonomy" id="637886"/>
    <lineage>
        <taxon>Bacteria</taxon>
        <taxon>Pseudomonadati</taxon>
        <taxon>Bacteroidota</taxon>
        <taxon>Bacteroidia</taxon>
        <taxon>Bacteroidales</taxon>
        <taxon>Dysgonomonadaceae</taxon>
        <taxon>Dysgonomonas</taxon>
    </lineage>
</organism>
<dbReference type="EMBL" id="JACIEP010000035">
    <property type="protein sequence ID" value="MBB4038356.1"/>
    <property type="molecule type" value="Genomic_DNA"/>
</dbReference>
<accession>A0A840CSF7</accession>
<name>A0A840CSF7_9BACT</name>
<protein>
    <submittedName>
        <fullName evidence="1">RHS repeat-associated protein</fullName>
    </submittedName>
</protein>
<sequence>QSTATTIKIRYWLGAGTHNFNIYNPLVYDPQGTKKAYTTLTLSTGDGGSASVDILDPNREREYLGALSIGSSLAYQGNITPDERYSPYLEFALEEDADVTIRYTNPGIQTSIKFYRLSEGVFLNEYYELKNEELTSLNREITVALAAGSYVFIIYDPTVTGEMGTENVAMQVRLSADGDNTGGGTGGGNPDLHHFTGFAVTPAQVVEYDYNVRSWTTGISNDLYSQQLQYGYSGNISRMDWQQQGQNNAYSFVYDELSRLTAANYTGTGQYSTSYSYDRHGNIKTLTRRGKIQASSPYGIIDQLTMTHNGNQLTRVTDNSTTTPVQDSEDFKDYADKAGLYTYNRNGAMDKDTHKGILGIKYNSLNLPTELAVKNINTSGKTYYTYSASGVKLRVVHKDAKNQTYTPVMGTSGDSNLETSKVTDYVGNKVYENEGLKRILVDGGYIENNVYHYYLKDHLGNNRVVINQYNEQIQNSQYYPFGMAMAESTSQSSQPYKYNGKELDKTHGLNLYDYSARYYDGALGRFTTVDPLAEKYYSWSPYAYCANNPIKFIDPTGMVIDSAYIDQWNNEKAAIFSQWAALISNNANGVNNERIGNLYSSISAMIAAEASTQLYRLGDSTGNLGGVIYDPKSGAVVINYNGTANFVHELIHVGQFEIGDIVFDKTSGNVIAQDIFDEVAAYKVQYSYDPKSVSGLPSTSMVSTINDITPTWVQGLDGGTLYVPGGRGNTGTSPLNINSTKHDLIRAYGLSLIGLYPNLSSNFTINSLNIHYKK</sequence>
<dbReference type="RefSeq" id="WP_183309137.1">
    <property type="nucleotide sequence ID" value="NZ_JACIEP010000035.1"/>
</dbReference>
<dbReference type="Gene3D" id="2.180.10.10">
    <property type="entry name" value="RHS repeat-associated core"/>
    <property type="match status" value="1"/>
</dbReference>
<gene>
    <name evidence="1" type="ORF">GGR21_004295</name>
</gene>
<comment type="caution">
    <text evidence="1">The sequence shown here is derived from an EMBL/GenBank/DDBJ whole genome shotgun (WGS) entry which is preliminary data.</text>
</comment>
<proteinExistence type="predicted"/>
<dbReference type="InterPro" id="IPR050708">
    <property type="entry name" value="T6SS_VgrG/RHS"/>
</dbReference>
<evidence type="ECO:0000313" key="2">
    <source>
        <dbReference type="Proteomes" id="UP000555103"/>
    </source>
</evidence>